<dbReference type="AlphaFoldDB" id="A0AAE3RBW0"/>
<sequence length="195" mass="21317">MIDFEPFVQVFGTPLSGTGVDLASLKLSQSIELQEFVTTIGSGCFSNGLLSIASQREQVSDLGGWEHWLPASTYLFGSTCFGFLFCTSGNDLWLIDTHYGEIIESDFSITDFINDLAQTDAQEDIVKISLFRSWYTLSGRSASDVVLSPTPAIPLGGSWDISTLSPMPMSLYLPFTGQMFSSESGMPATVHRLQQ</sequence>
<comment type="caution">
    <text evidence="1">The sequence shown here is derived from an EMBL/GenBank/DDBJ whole genome shotgun (WGS) entry which is preliminary data.</text>
</comment>
<evidence type="ECO:0000313" key="1">
    <source>
        <dbReference type="EMBL" id="MDJ1505309.1"/>
    </source>
</evidence>
<dbReference type="RefSeq" id="WP_314517226.1">
    <property type="nucleotide sequence ID" value="NZ_JASJOU010000015.1"/>
</dbReference>
<evidence type="ECO:0000313" key="2">
    <source>
        <dbReference type="Proteomes" id="UP001232063"/>
    </source>
</evidence>
<accession>A0AAE3RBW0</accession>
<gene>
    <name evidence="1" type="ORF">QNI22_31930</name>
</gene>
<organism evidence="1 2">
    <name type="scientific">Xanthocytophaga agilis</name>
    <dbReference type="NCBI Taxonomy" id="3048010"/>
    <lineage>
        <taxon>Bacteria</taxon>
        <taxon>Pseudomonadati</taxon>
        <taxon>Bacteroidota</taxon>
        <taxon>Cytophagia</taxon>
        <taxon>Cytophagales</taxon>
        <taxon>Rhodocytophagaceae</taxon>
        <taxon>Xanthocytophaga</taxon>
    </lineage>
</organism>
<dbReference type="EMBL" id="JASJOU010000015">
    <property type="protein sequence ID" value="MDJ1505309.1"/>
    <property type="molecule type" value="Genomic_DNA"/>
</dbReference>
<proteinExistence type="predicted"/>
<keyword evidence="2" id="KW-1185">Reference proteome</keyword>
<protein>
    <submittedName>
        <fullName evidence="1">Uncharacterized protein</fullName>
    </submittedName>
</protein>
<dbReference type="Proteomes" id="UP001232063">
    <property type="component" value="Unassembled WGS sequence"/>
</dbReference>
<reference evidence="1" key="1">
    <citation type="submission" date="2023-05" db="EMBL/GenBank/DDBJ databases">
        <authorList>
            <person name="Zhang X."/>
        </authorList>
    </citation>
    <scope>NUCLEOTIDE SEQUENCE</scope>
    <source>
        <strain evidence="1">BD1B2-1</strain>
    </source>
</reference>
<name>A0AAE3RBW0_9BACT</name>